<dbReference type="Gene3D" id="1.10.287.130">
    <property type="match status" value="1"/>
</dbReference>
<feature type="domain" description="Signal transduction histidine kinase dimerisation/phosphoacceptor" evidence="5">
    <location>
        <begin position="2"/>
        <end position="62"/>
    </location>
</feature>
<evidence type="ECO:0000313" key="6">
    <source>
        <dbReference type="EMBL" id="NTY62379.1"/>
    </source>
</evidence>
<evidence type="ECO:0000256" key="2">
    <source>
        <dbReference type="ARBA" id="ARBA00004236"/>
    </source>
</evidence>
<evidence type="ECO:0000259" key="5">
    <source>
        <dbReference type="Pfam" id="PF00512"/>
    </source>
</evidence>
<evidence type="ECO:0000313" key="7">
    <source>
        <dbReference type="Proteomes" id="UP000708347"/>
    </source>
</evidence>
<evidence type="ECO:0000256" key="3">
    <source>
        <dbReference type="ARBA" id="ARBA00012438"/>
    </source>
</evidence>
<keyword evidence="7" id="KW-1185">Reference proteome</keyword>
<dbReference type="RefSeq" id="WP_174400092.1">
    <property type="nucleotide sequence ID" value="NZ_VBSB01000015.1"/>
</dbReference>
<dbReference type="Pfam" id="PF00512">
    <property type="entry name" value="HisKA"/>
    <property type="match status" value="1"/>
</dbReference>
<organism evidence="6 7">
    <name type="scientific">Mycolicibacterium sphagni</name>
    <dbReference type="NCBI Taxonomy" id="1786"/>
    <lineage>
        <taxon>Bacteria</taxon>
        <taxon>Bacillati</taxon>
        <taxon>Actinomycetota</taxon>
        <taxon>Actinomycetes</taxon>
        <taxon>Mycobacteriales</taxon>
        <taxon>Mycobacteriaceae</taxon>
        <taxon>Mycolicibacterium</taxon>
    </lineage>
</organism>
<sequence length="102" mass="10826">MAFVSHDLWTPLANIRMLAEEIAADSENAIDARSRARHIEQESIRMSDAVAAVLQILRVDTGGATPGNGHAAPDGSVDSATLRPRIADVQAGEHTATRAGQR</sequence>
<evidence type="ECO:0000256" key="1">
    <source>
        <dbReference type="ARBA" id="ARBA00000085"/>
    </source>
</evidence>
<reference evidence="6 7" key="1">
    <citation type="submission" date="2019-05" db="EMBL/GenBank/DDBJ databases">
        <title>Mycolicibacterium sphagni ENV482 genome assembly.</title>
        <authorList>
            <person name="Chen W."/>
            <person name="Faulkner N.W."/>
            <person name="Hyman M.R."/>
        </authorList>
    </citation>
    <scope>NUCLEOTIDE SEQUENCE [LARGE SCALE GENOMIC DNA]</scope>
    <source>
        <strain evidence="6 7">ENV482</strain>
    </source>
</reference>
<dbReference type="EC" id="2.7.13.3" evidence="3"/>
<accession>A0ABX2JXD5</accession>
<dbReference type="Proteomes" id="UP000708347">
    <property type="component" value="Unassembled WGS sequence"/>
</dbReference>
<evidence type="ECO:0000256" key="4">
    <source>
        <dbReference type="SAM" id="MobiDB-lite"/>
    </source>
</evidence>
<name>A0ABX2JXD5_9MYCO</name>
<comment type="subcellular location">
    <subcellularLocation>
        <location evidence="2">Cell membrane</location>
    </subcellularLocation>
</comment>
<gene>
    <name evidence="6" type="ORF">FEG63_22845</name>
</gene>
<comment type="catalytic activity">
    <reaction evidence="1">
        <text>ATP + protein L-histidine = ADP + protein N-phospho-L-histidine.</text>
        <dbReference type="EC" id="2.7.13.3"/>
    </reaction>
</comment>
<dbReference type="InterPro" id="IPR036097">
    <property type="entry name" value="HisK_dim/P_sf"/>
</dbReference>
<dbReference type="EMBL" id="VBSB01000015">
    <property type="protein sequence ID" value="NTY62379.1"/>
    <property type="molecule type" value="Genomic_DNA"/>
</dbReference>
<comment type="caution">
    <text evidence="6">The sequence shown here is derived from an EMBL/GenBank/DDBJ whole genome shotgun (WGS) entry which is preliminary data.</text>
</comment>
<proteinExistence type="predicted"/>
<dbReference type="InterPro" id="IPR003661">
    <property type="entry name" value="HisK_dim/P_dom"/>
</dbReference>
<protein>
    <recommendedName>
        <fullName evidence="3">histidine kinase</fullName>
        <ecNumber evidence="3">2.7.13.3</ecNumber>
    </recommendedName>
</protein>
<dbReference type="SUPFAM" id="SSF47384">
    <property type="entry name" value="Homodimeric domain of signal transducing histidine kinase"/>
    <property type="match status" value="1"/>
</dbReference>
<dbReference type="CDD" id="cd00082">
    <property type="entry name" value="HisKA"/>
    <property type="match status" value="1"/>
</dbReference>
<feature type="region of interest" description="Disordered" evidence="4">
    <location>
        <begin position="62"/>
        <end position="102"/>
    </location>
</feature>